<dbReference type="Pfam" id="PF01266">
    <property type="entry name" value="DAO"/>
    <property type="match status" value="1"/>
</dbReference>
<dbReference type="EMBL" id="OB661864">
    <property type="protein sequence ID" value="CAD7229093.1"/>
    <property type="molecule type" value="Genomic_DNA"/>
</dbReference>
<feature type="domain" description="FAD dependent oxidoreductase" evidence="8">
    <location>
        <begin position="7"/>
        <end position="359"/>
    </location>
</feature>
<evidence type="ECO:0000256" key="6">
    <source>
        <dbReference type="SAM" id="MobiDB-lite"/>
    </source>
</evidence>
<evidence type="ECO:0000256" key="7">
    <source>
        <dbReference type="SAM" id="Phobius"/>
    </source>
</evidence>
<evidence type="ECO:0000256" key="4">
    <source>
        <dbReference type="ARBA" id="ARBA00022827"/>
    </source>
</evidence>
<feature type="compositionally biased region" description="Basic and acidic residues" evidence="6">
    <location>
        <begin position="393"/>
        <end position="404"/>
    </location>
</feature>
<comment type="similarity">
    <text evidence="2">Belongs to the MSOX/MTOX family.</text>
</comment>
<protein>
    <recommendedName>
        <fullName evidence="8">FAD dependent oxidoreductase domain-containing protein</fullName>
    </recommendedName>
</protein>
<keyword evidence="7" id="KW-1133">Transmembrane helix</keyword>
<dbReference type="SUPFAM" id="SSF51905">
    <property type="entry name" value="FAD/NAD(P)-binding domain"/>
    <property type="match status" value="1"/>
</dbReference>
<dbReference type="AlphaFoldDB" id="A0A7R8WHN5"/>
<comment type="cofactor">
    <cofactor evidence="1">
        <name>FAD</name>
        <dbReference type="ChEBI" id="CHEBI:57692"/>
    </cofactor>
</comment>
<keyword evidence="7" id="KW-0812">Transmembrane</keyword>
<keyword evidence="3" id="KW-0285">Flavoprotein</keyword>
<dbReference type="GO" id="GO:0050031">
    <property type="term" value="F:L-pipecolate oxidase activity"/>
    <property type="evidence" value="ECO:0007669"/>
    <property type="project" value="TreeGrafter"/>
</dbReference>
<gene>
    <name evidence="9" type="ORF">CTOB1V02_LOCUS6966</name>
</gene>
<feature type="transmembrane region" description="Helical" evidence="7">
    <location>
        <begin position="6"/>
        <end position="25"/>
    </location>
</feature>
<keyword evidence="5" id="KW-0560">Oxidoreductase</keyword>
<dbReference type="GO" id="GO:0033514">
    <property type="term" value="P:L-lysine catabolic process to acetyl-CoA via L-pipecolate"/>
    <property type="evidence" value="ECO:0007669"/>
    <property type="project" value="TreeGrafter"/>
</dbReference>
<feature type="region of interest" description="Disordered" evidence="6">
    <location>
        <begin position="390"/>
        <end position="450"/>
    </location>
</feature>
<evidence type="ECO:0000313" key="9">
    <source>
        <dbReference type="EMBL" id="CAD7229093.1"/>
    </source>
</evidence>
<organism evidence="9">
    <name type="scientific">Cyprideis torosa</name>
    <dbReference type="NCBI Taxonomy" id="163714"/>
    <lineage>
        <taxon>Eukaryota</taxon>
        <taxon>Metazoa</taxon>
        <taxon>Ecdysozoa</taxon>
        <taxon>Arthropoda</taxon>
        <taxon>Crustacea</taxon>
        <taxon>Oligostraca</taxon>
        <taxon>Ostracoda</taxon>
        <taxon>Podocopa</taxon>
        <taxon>Podocopida</taxon>
        <taxon>Cytherocopina</taxon>
        <taxon>Cytheroidea</taxon>
        <taxon>Cytherideidae</taxon>
        <taxon>Cyprideis</taxon>
    </lineage>
</organism>
<dbReference type="Gene3D" id="3.30.9.10">
    <property type="entry name" value="D-Amino Acid Oxidase, subunit A, domain 2"/>
    <property type="match status" value="1"/>
</dbReference>
<evidence type="ECO:0000256" key="3">
    <source>
        <dbReference type="ARBA" id="ARBA00022630"/>
    </source>
</evidence>
<name>A0A7R8WHN5_9CRUS</name>
<evidence type="ECO:0000256" key="5">
    <source>
        <dbReference type="ARBA" id="ARBA00023002"/>
    </source>
</evidence>
<dbReference type="InterPro" id="IPR036188">
    <property type="entry name" value="FAD/NAD-bd_sf"/>
</dbReference>
<dbReference type="GO" id="GO:0005777">
    <property type="term" value="C:peroxisome"/>
    <property type="evidence" value="ECO:0007669"/>
    <property type="project" value="TreeGrafter"/>
</dbReference>
<dbReference type="PANTHER" id="PTHR10961">
    <property type="entry name" value="PEROXISOMAL SARCOSINE OXIDASE"/>
    <property type="match status" value="1"/>
</dbReference>
<dbReference type="GO" id="GO:0008115">
    <property type="term" value="F:sarcosine oxidase activity"/>
    <property type="evidence" value="ECO:0007669"/>
    <property type="project" value="TreeGrafter"/>
</dbReference>
<evidence type="ECO:0000259" key="8">
    <source>
        <dbReference type="Pfam" id="PF01266"/>
    </source>
</evidence>
<dbReference type="OrthoDB" id="424974at2759"/>
<sequence>MEGQVFDVIVIGAGVMGLWTGLHLARRGKKTLLIEQFPVPHSRGSSHGQSRIYRLAYPEKHQTLMTKASYPFWKMLERESSEVLMKGFPLLRITEDPNDQIIEECLRSMQQSECEETKTERLTGEEINKRYPGVRFSPNCQGLLDHYGLILLADRCNRAVLGLYQNSGGILIDAAPIVHIEPGRIIKVTDAHQRTYCSQNLVICGGPWAGKLLSKLNYQLPLQPIKIPVIYYRIKGCSPARFSFLGNCAMFGEIFSLPELEYPGMIKFGPHYGPEIDPEQRDSLNMEPIIDCVSCFVRDHFTYLDPTPAIIENCMYTVTPDSICILDTHPVHRNISFGCGFSGAGYKIAPVVGQILADLAMDIPAPPDVRQFMSASRFTQSSIIMKQPQVCTTDDKGTNKDAKVRFRVPPSGQEKPHSRCGQEFPQKRRRRNLASKTETSDKTETEEKRK</sequence>
<dbReference type="InterPro" id="IPR006076">
    <property type="entry name" value="FAD-dep_OxRdtase"/>
</dbReference>
<reference evidence="9" key="1">
    <citation type="submission" date="2020-11" db="EMBL/GenBank/DDBJ databases">
        <authorList>
            <person name="Tran Van P."/>
        </authorList>
    </citation>
    <scope>NUCLEOTIDE SEQUENCE</scope>
</reference>
<dbReference type="GO" id="GO:0050660">
    <property type="term" value="F:flavin adenine dinucleotide binding"/>
    <property type="evidence" value="ECO:0007669"/>
    <property type="project" value="InterPro"/>
</dbReference>
<keyword evidence="7" id="KW-0472">Membrane</keyword>
<keyword evidence="4" id="KW-0274">FAD</keyword>
<accession>A0A7R8WHN5</accession>
<proteinExistence type="inferred from homology"/>
<evidence type="ECO:0000256" key="2">
    <source>
        <dbReference type="ARBA" id="ARBA00010989"/>
    </source>
</evidence>
<dbReference type="PANTHER" id="PTHR10961:SF46">
    <property type="entry name" value="PEROXISOMAL SARCOSINE OXIDASE"/>
    <property type="match status" value="1"/>
</dbReference>
<dbReference type="Gene3D" id="3.50.50.60">
    <property type="entry name" value="FAD/NAD(P)-binding domain"/>
    <property type="match status" value="1"/>
</dbReference>
<dbReference type="InterPro" id="IPR045170">
    <property type="entry name" value="MTOX"/>
</dbReference>
<dbReference type="SUPFAM" id="SSF54373">
    <property type="entry name" value="FAD-linked reductases, C-terminal domain"/>
    <property type="match status" value="1"/>
</dbReference>
<feature type="compositionally biased region" description="Basic and acidic residues" evidence="6">
    <location>
        <begin position="438"/>
        <end position="450"/>
    </location>
</feature>
<evidence type="ECO:0000256" key="1">
    <source>
        <dbReference type="ARBA" id="ARBA00001974"/>
    </source>
</evidence>